<dbReference type="STRING" id="13616.ENSMODP00000052137"/>
<evidence type="ECO:0000313" key="4">
    <source>
        <dbReference type="Ensembl" id="ENSMODP00000052137.1"/>
    </source>
</evidence>
<keyword evidence="5" id="KW-1185">Reference proteome</keyword>
<reference evidence="4 5" key="1">
    <citation type="journal article" date="2007" name="Nature">
        <title>Genome of the marsupial Monodelphis domestica reveals innovation in non-coding sequences.</title>
        <authorList>
            <person name="Mikkelsen T.S."/>
            <person name="Wakefield M.J."/>
            <person name="Aken B."/>
            <person name="Amemiya C.T."/>
            <person name="Chang J.L."/>
            <person name="Duke S."/>
            <person name="Garber M."/>
            <person name="Gentles A.J."/>
            <person name="Goodstadt L."/>
            <person name="Heger A."/>
            <person name="Jurka J."/>
            <person name="Kamal M."/>
            <person name="Mauceli E."/>
            <person name="Searle S.M."/>
            <person name="Sharpe T."/>
            <person name="Baker M.L."/>
            <person name="Batzer M.A."/>
            <person name="Benos P.V."/>
            <person name="Belov K."/>
            <person name="Clamp M."/>
            <person name="Cook A."/>
            <person name="Cuff J."/>
            <person name="Das R."/>
            <person name="Davidow L."/>
            <person name="Deakin J.E."/>
            <person name="Fazzari M.J."/>
            <person name="Glass J.L."/>
            <person name="Grabherr M."/>
            <person name="Greally J.M."/>
            <person name="Gu W."/>
            <person name="Hore T.A."/>
            <person name="Huttley G.A."/>
            <person name="Kleber M."/>
            <person name="Jirtle R.L."/>
            <person name="Koina E."/>
            <person name="Lee J.T."/>
            <person name="Mahony S."/>
            <person name="Marra M.A."/>
            <person name="Miller R.D."/>
            <person name="Nicholls R.D."/>
            <person name="Oda M."/>
            <person name="Papenfuss A.T."/>
            <person name="Parra Z.E."/>
            <person name="Pollock D.D."/>
            <person name="Ray D.A."/>
            <person name="Schein J.E."/>
            <person name="Speed T.P."/>
            <person name="Thompson K."/>
            <person name="VandeBerg J.L."/>
            <person name="Wade C.M."/>
            <person name="Walker J.A."/>
            <person name="Waters P.D."/>
            <person name="Webber C."/>
            <person name="Weidman J.R."/>
            <person name="Xie X."/>
            <person name="Zody M.C."/>
            <person name="Baldwin J."/>
            <person name="Abdouelleil A."/>
            <person name="Abdulkadir J."/>
            <person name="Abebe A."/>
            <person name="Abera B."/>
            <person name="Abreu J."/>
            <person name="Acer S.C."/>
            <person name="Aftuck L."/>
            <person name="Alexander A."/>
            <person name="An P."/>
            <person name="Anderson E."/>
            <person name="Anderson S."/>
            <person name="Arachi H."/>
            <person name="Azer M."/>
            <person name="Bachantsang P."/>
            <person name="Barry A."/>
            <person name="Bayul T."/>
            <person name="Berlin A."/>
            <person name="Bessette D."/>
            <person name="Bloom T."/>
            <person name="Bloom T."/>
            <person name="Boguslavskiy L."/>
            <person name="Bonnet C."/>
            <person name="Boukhgalter B."/>
            <person name="Bourzgui I."/>
            <person name="Brown A."/>
            <person name="Cahill P."/>
            <person name="Channer S."/>
            <person name="Cheshatsang Y."/>
            <person name="Chuda L."/>
            <person name="Citroen M."/>
            <person name="Collymore A."/>
            <person name="Cooke P."/>
            <person name="Costello M."/>
            <person name="D'Aco K."/>
            <person name="Daza R."/>
            <person name="De Haan G."/>
            <person name="DeGray S."/>
            <person name="DeMaso C."/>
            <person name="Dhargay N."/>
            <person name="Dooley K."/>
            <person name="Dooley E."/>
            <person name="Doricent M."/>
            <person name="Dorje P."/>
            <person name="Dorjee K."/>
            <person name="Dupes A."/>
            <person name="Elong R."/>
            <person name="Falk J."/>
            <person name="Farina A."/>
            <person name="Faro S."/>
            <person name="Ferguson D."/>
            <person name="Fisher S."/>
            <person name="Foley C.D."/>
            <person name="Franke A."/>
            <person name="Friedrich D."/>
            <person name="Gadbois L."/>
            <person name="Gearin G."/>
            <person name="Gearin C.R."/>
            <person name="Giannoukos G."/>
            <person name="Goode T."/>
            <person name="Graham J."/>
            <person name="Grandbois E."/>
            <person name="Grewal S."/>
            <person name="Gyaltsen K."/>
            <person name="Hafez N."/>
            <person name="Hagos B."/>
            <person name="Hall J."/>
            <person name="Henson C."/>
            <person name="Hollinger A."/>
            <person name="Honan T."/>
            <person name="Huard M.D."/>
            <person name="Hughes L."/>
            <person name="Hurhula B."/>
            <person name="Husby M.E."/>
            <person name="Kamat A."/>
            <person name="Kanga B."/>
            <person name="Kashin S."/>
            <person name="Khazanovich D."/>
            <person name="Kisner P."/>
            <person name="Lance K."/>
            <person name="Lara M."/>
            <person name="Lee W."/>
            <person name="Lennon N."/>
            <person name="Letendre F."/>
            <person name="LeVine R."/>
            <person name="Lipovsky A."/>
            <person name="Liu X."/>
            <person name="Liu J."/>
            <person name="Liu S."/>
            <person name="Lokyitsang T."/>
            <person name="Lokyitsang Y."/>
            <person name="Lubonja R."/>
            <person name="Lui A."/>
            <person name="MacDonald P."/>
            <person name="Magnisalis V."/>
            <person name="Maru K."/>
            <person name="Matthews C."/>
            <person name="McCusker W."/>
            <person name="McDonough S."/>
            <person name="Mehta T."/>
            <person name="Meldrim J."/>
            <person name="Meneus L."/>
            <person name="Mihai O."/>
            <person name="Mihalev A."/>
            <person name="Mihova T."/>
            <person name="Mittelman R."/>
            <person name="Mlenga V."/>
            <person name="Montmayeur A."/>
            <person name="Mulrain L."/>
            <person name="Navidi A."/>
            <person name="Naylor J."/>
            <person name="Negash T."/>
            <person name="Nguyen T."/>
            <person name="Nguyen N."/>
            <person name="Nicol R."/>
            <person name="Norbu C."/>
            <person name="Norbu N."/>
            <person name="Novod N."/>
            <person name="O'Neill B."/>
            <person name="Osman S."/>
            <person name="Markiewicz E."/>
            <person name="Oyono O.L."/>
            <person name="Patti C."/>
            <person name="Phunkhang P."/>
            <person name="Pierre F."/>
            <person name="Priest M."/>
            <person name="Raghuraman S."/>
            <person name="Rege F."/>
            <person name="Reyes R."/>
            <person name="Rise C."/>
            <person name="Rogov P."/>
            <person name="Ross K."/>
            <person name="Ryan E."/>
            <person name="Settipalli S."/>
            <person name="Shea T."/>
            <person name="Sherpa N."/>
            <person name="Shi L."/>
            <person name="Shih D."/>
            <person name="Sparrow T."/>
            <person name="Spaulding J."/>
            <person name="Stalker J."/>
            <person name="Stange-Thomann N."/>
            <person name="Stavropoulos S."/>
            <person name="Stone C."/>
            <person name="Strader C."/>
            <person name="Tesfaye S."/>
            <person name="Thomson T."/>
            <person name="Thoulutsang Y."/>
            <person name="Thoulutsang D."/>
            <person name="Topham K."/>
            <person name="Topping I."/>
            <person name="Tsamla T."/>
            <person name="Vassiliev H."/>
            <person name="Vo A."/>
            <person name="Wangchuk T."/>
            <person name="Wangdi T."/>
            <person name="Weiand M."/>
            <person name="Wilkinson J."/>
            <person name="Wilson A."/>
            <person name="Yadav S."/>
            <person name="Young G."/>
            <person name="Yu Q."/>
            <person name="Zembek L."/>
            <person name="Zhong D."/>
            <person name="Zimmer A."/>
            <person name="Zwirko Z."/>
            <person name="Jaffe D.B."/>
            <person name="Alvarez P."/>
            <person name="Brockman W."/>
            <person name="Butler J."/>
            <person name="Chin C."/>
            <person name="Gnerre S."/>
            <person name="MacCallum I."/>
            <person name="Graves J.A."/>
            <person name="Ponting C.P."/>
            <person name="Breen M."/>
            <person name="Samollow P.B."/>
            <person name="Lander E.S."/>
            <person name="Lindblad-Toh K."/>
        </authorList>
    </citation>
    <scope>NUCLEOTIDE SEQUENCE [LARGE SCALE GENOMIC DNA]</scope>
</reference>
<dbReference type="Proteomes" id="UP000002280">
    <property type="component" value="Chromosome 4"/>
</dbReference>
<feature type="region of interest" description="Disordered" evidence="3">
    <location>
        <begin position="65"/>
        <end position="85"/>
    </location>
</feature>
<proteinExistence type="predicted"/>
<name>A0A5F8GX97_MONDO</name>
<keyword evidence="2" id="KW-0804">Transcription</keyword>
<dbReference type="InParanoid" id="A0A5F8GX97"/>
<dbReference type="GO" id="GO:0006351">
    <property type="term" value="P:DNA-templated transcription"/>
    <property type="evidence" value="ECO:0007669"/>
    <property type="project" value="InterPro"/>
</dbReference>
<dbReference type="GeneTree" id="ENSGT00960000190543"/>
<dbReference type="GO" id="GO:0000428">
    <property type="term" value="C:DNA-directed RNA polymerase complex"/>
    <property type="evidence" value="ECO:0007669"/>
    <property type="project" value="UniProtKB-KW"/>
</dbReference>
<dbReference type="SUPFAM" id="SSF63562">
    <property type="entry name" value="RPB6/omega subunit-like"/>
    <property type="match status" value="1"/>
</dbReference>
<accession>A0A5F8GX97</accession>
<organism evidence="4 5">
    <name type="scientific">Monodelphis domestica</name>
    <name type="common">Gray short-tailed opossum</name>
    <dbReference type="NCBI Taxonomy" id="13616"/>
    <lineage>
        <taxon>Eukaryota</taxon>
        <taxon>Metazoa</taxon>
        <taxon>Chordata</taxon>
        <taxon>Craniata</taxon>
        <taxon>Vertebrata</taxon>
        <taxon>Euteleostomi</taxon>
        <taxon>Mammalia</taxon>
        <taxon>Metatheria</taxon>
        <taxon>Didelphimorphia</taxon>
        <taxon>Didelphidae</taxon>
        <taxon>Monodelphis</taxon>
    </lineage>
</organism>
<reference evidence="4" key="3">
    <citation type="submission" date="2025-09" db="UniProtKB">
        <authorList>
            <consortium name="Ensembl"/>
        </authorList>
    </citation>
    <scope>IDENTIFICATION</scope>
</reference>
<evidence type="ECO:0000256" key="2">
    <source>
        <dbReference type="ARBA" id="ARBA00023163"/>
    </source>
</evidence>
<dbReference type="AlphaFoldDB" id="A0A5F8GX97"/>
<evidence type="ECO:0000313" key="5">
    <source>
        <dbReference type="Proteomes" id="UP000002280"/>
    </source>
</evidence>
<reference evidence="4" key="2">
    <citation type="submission" date="2025-08" db="UniProtKB">
        <authorList>
            <consortium name="Ensembl"/>
        </authorList>
    </citation>
    <scope>IDENTIFICATION</scope>
</reference>
<sequence length="85" mass="10008">MTDNFVSEEDNYDGDNFDDVEEDEGLDDLKNPKEEARVLGTWALHIAIWAPVMMELEGEMDYRHKRTQGSKNPQYHLPLPDRWEL</sequence>
<dbReference type="GO" id="GO:0003899">
    <property type="term" value="F:DNA-directed RNA polymerase activity"/>
    <property type="evidence" value="ECO:0007669"/>
    <property type="project" value="InterPro"/>
</dbReference>
<dbReference type="Bgee" id="ENSMODG00000044117">
    <property type="expression patterns" value="Expressed in testis and 3 other cell types or tissues"/>
</dbReference>
<dbReference type="Gene3D" id="3.90.940.10">
    <property type="match status" value="1"/>
</dbReference>
<dbReference type="Ensembl" id="ENSMODT00000079589.1">
    <property type="protein sequence ID" value="ENSMODP00000052137.1"/>
    <property type="gene ID" value="ENSMODG00000044117.1"/>
</dbReference>
<evidence type="ECO:0000256" key="1">
    <source>
        <dbReference type="ARBA" id="ARBA00022478"/>
    </source>
</evidence>
<keyword evidence="1" id="KW-0240">DNA-directed RNA polymerase</keyword>
<feature type="compositionally biased region" description="Acidic residues" evidence="3">
    <location>
        <begin position="1"/>
        <end position="26"/>
    </location>
</feature>
<evidence type="ECO:0000256" key="3">
    <source>
        <dbReference type="SAM" id="MobiDB-lite"/>
    </source>
</evidence>
<dbReference type="GO" id="GO:0003677">
    <property type="term" value="F:DNA binding"/>
    <property type="evidence" value="ECO:0007669"/>
    <property type="project" value="InterPro"/>
</dbReference>
<protein>
    <submittedName>
        <fullName evidence="4">Uncharacterized protein</fullName>
    </submittedName>
</protein>
<dbReference type="InterPro" id="IPR036161">
    <property type="entry name" value="RPB6/omega-like_sf"/>
</dbReference>
<feature type="region of interest" description="Disordered" evidence="3">
    <location>
        <begin position="1"/>
        <end position="32"/>
    </location>
</feature>